<keyword evidence="3" id="KW-0964">Secreted</keyword>
<feature type="region of interest" description="Disordered" evidence="8">
    <location>
        <begin position="548"/>
        <end position="575"/>
    </location>
</feature>
<dbReference type="InterPro" id="IPR050557">
    <property type="entry name" value="RTX_toxin/Mannuronan_C5-epim"/>
</dbReference>
<dbReference type="PRINTS" id="PR01488">
    <property type="entry name" value="RTXTOXINA"/>
</dbReference>
<dbReference type="PROSITE" id="PS00330">
    <property type="entry name" value="HEMOLYSIN_CALCIUM"/>
    <property type="match status" value="4"/>
</dbReference>
<dbReference type="InterPro" id="IPR003995">
    <property type="entry name" value="RTX_toxin_determinant-A"/>
</dbReference>
<evidence type="ECO:0000256" key="3">
    <source>
        <dbReference type="ARBA" id="ARBA00022525"/>
    </source>
</evidence>
<dbReference type="GO" id="GO:0005509">
    <property type="term" value="F:calcium ion binding"/>
    <property type="evidence" value="ECO:0007669"/>
    <property type="project" value="InterPro"/>
</dbReference>
<evidence type="ECO:0000256" key="2">
    <source>
        <dbReference type="ARBA" id="ARBA00004613"/>
    </source>
</evidence>
<keyword evidence="4" id="KW-0800">Toxin</keyword>
<dbReference type="InterPro" id="IPR015919">
    <property type="entry name" value="Cadherin-like_sf"/>
</dbReference>
<dbReference type="Pfam" id="PF05345">
    <property type="entry name" value="He_PIG"/>
    <property type="match status" value="1"/>
</dbReference>
<dbReference type="NCBIfam" id="TIGR01965">
    <property type="entry name" value="VCBS_repeat"/>
    <property type="match status" value="1"/>
</dbReference>
<feature type="compositionally biased region" description="Low complexity" evidence="8">
    <location>
        <begin position="494"/>
        <end position="507"/>
    </location>
</feature>
<evidence type="ECO:0000259" key="9">
    <source>
        <dbReference type="SMART" id="SM00736"/>
    </source>
</evidence>
<dbReference type="GO" id="GO:0016020">
    <property type="term" value="C:membrane"/>
    <property type="evidence" value="ECO:0007669"/>
    <property type="project" value="UniProtKB-SubCell"/>
</dbReference>
<sequence>MPAGSINQTPIAEDDLYGASSRILFVSDSGAGRGIARALRADGYDVDGAIDDFASGSNPALLQDLSDYGAIFWSASGNSSGDRHTDSAVFDNLTNFVTNGGRVFVTGYDSVASPGDPQLIAFLGGTRSSDYGHPGLISGEGNSLTTGVVDITAIQPSGYFYDLDTLYVDATLGTEIVVPSSYGGTGASWSLRTLGEGEIAYVSNGSYGSTGGHPSWENMSDGGAGVYNAAIRNFANAAGQSLLVSANHVGTIDVAELLENDSDPDDEPVTVTGVSATSALGAAITLNTDGTITYDPSGVALIQALDEADREEDSFTYTISDGFGGTDTATVSLRVNGVDDVPVLTGAIDPLSAFVEEDFAFQVPRDLFTDLSGGSITYDIQMADGSDLPDWLVFDESSRTMSFEANAPLDARGAFDMRVTGTEVDGQASDTDFTLTLVGGELFEGTDGDDALSGFAGPDTLWGFDGADTISGDGRADDINGGLGTDSLDGGEGNDTIAGGAGDDTATGGAGHDDMFGGDGADDLNGEDGDDYIFGLAGADLILGGEGRDTLGGGDDDDELHGEAGADRIGGGNGNDVIFGDEDNGGSGRDTLYGGEGNDSLYGGGGHDFLHGNDGDDLLRGGYGNDTLRGGDGDDFLFGGLGRDSVTGGAGADFFFVSDEPGDTLRIRDYSAAEGDAVVFDGTLVSADEFHMRSDRSVIIGADGETDVNIYNTVLYWNDQAVVYFDGHEGLDEVVLRLPTPDQSGTIITFDLLG</sequence>
<dbReference type="SMART" id="SM00736">
    <property type="entry name" value="CADG"/>
    <property type="match status" value="1"/>
</dbReference>
<keyword evidence="5" id="KW-0677">Repeat</keyword>
<dbReference type="SUPFAM" id="SSF52317">
    <property type="entry name" value="Class I glutamine amidotransferase-like"/>
    <property type="match status" value="1"/>
</dbReference>
<dbReference type="EMBL" id="CYTW01000001">
    <property type="protein sequence ID" value="CUJ88738.1"/>
    <property type="molecule type" value="Genomic_DNA"/>
</dbReference>
<reference evidence="11" key="1">
    <citation type="submission" date="2015-09" db="EMBL/GenBank/DDBJ databases">
        <authorList>
            <person name="Rodrigo-Torres Lidia"/>
            <person name="Arahal R.David."/>
        </authorList>
    </citation>
    <scope>NUCLEOTIDE SEQUENCE [LARGE SCALE GENOMIC DNA]</scope>
    <source>
        <strain evidence="11">CECT 7735</strain>
    </source>
</reference>
<dbReference type="InterPro" id="IPR029062">
    <property type="entry name" value="Class_I_gatase-like"/>
</dbReference>
<dbReference type="AlphaFoldDB" id="A0A0P1I3W1"/>
<dbReference type="InterPro" id="IPR006644">
    <property type="entry name" value="Cadg"/>
</dbReference>
<dbReference type="InterPro" id="IPR001343">
    <property type="entry name" value="Hemolysn_Ca-bd"/>
</dbReference>
<dbReference type="GO" id="GO:0005576">
    <property type="term" value="C:extracellular region"/>
    <property type="evidence" value="ECO:0007669"/>
    <property type="project" value="UniProtKB-SubCell"/>
</dbReference>
<dbReference type="Pfam" id="PF17963">
    <property type="entry name" value="Big_9"/>
    <property type="match status" value="1"/>
</dbReference>
<evidence type="ECO:0000256" key="1">
    <source>
        <dbReference type="ARBA" id="ARBA00004370"/>
    </source>
</evidence>
<evidence type="ECO:0000256" key="7">
    <source>
        <dbReference type="ARBA" id="ARBA00023136"/>
    </source>
</evidence>
<keyword evidence="11" id="KW-1185">Reference proteome</keyword>
<proteinExistence type="predicted"/>
<dbReference type="InterPro" id="IPR018511">
    <property type="entry name" value="Hemolysin-typ_Ca-bd_CS"/>
</dbReference>
<keyword evidence="6" id="KW-0843">Virulence</keyword>
<gene>
    <name evidence="10" type="primary">hlyA_5</name>
    <name evidence="10" type="ORF">PH7735_00972</name>
</gene>
<dbReference type="GeneID" id="83883150"/>
<dbReference type="InterPro" id="IPR013783">
    <property type="entry name" value="Ig-like_fold"/>
</dbReference>
<dbReference type="PANTHER" id="PTHR38340:SF1">
    <property type="entry name" value="S-LAYER PROTEIN"/>
    <property type="match status" value="1"/>
</dbReference>
<feature type="region of interest" description="Disordered" evidence="8">
    <location>
        <begin position="481"/>
        <end position="523"/>
    </location>
</feature>
<evidence type="ECO:0000256" key="6">
    <source>
        <dbReference type="ARBA" id="ARBA00023026"/>
    </source>
</evidence>
<dbReference type="Pfam" id="PF00353">
    <property type="entry name" value="HemolysinCabind"/>
    <property type="match status" value="6"/>
</dbReference>
<evidence type="ECO:0000313" key="10">
    <source>
        <dbReference type="EMBL" id="CUJ88738.1"/>
    </source>
</evidence>
<organism evidence="10 11">
    <name type="scientific">Shimia thalassica</name>
    <dbReference type="NCBI Taxonomy" id="1715693"/>
    <lineage>
        <taxon>Bacteria</taxon>
        <taxon>Pseudomonadati</taxon>
        <taxon>Pseudomonadota</taxon>
        <taxon>Alphaproteobacteria</taxon>
        <taxon>Rhodobacterales</taxon>
        <taxon>Roseobacteraceae</taxon>
    </lineage>
</organism>
<comment type="subcellular location">
    <subcellularLocation>
        <location evidence="1">Membrane</location>
    </subcellularLocation>
    <subcellularLocation>
        <location evidence="2">Secreted</location>
    </subcellularLocation>
</comment>
<dbReference type="SUPFAM" id="SSF51120">
    <property type="entry name" value="beta-Roll"/>
    <property type="match status" value="2"/>
</dbReference>
<evidence type="ECO:0000256" key="8">
    <source>
        <dbReference type="SAM" id="MobiDB-lite"/>
    </source>
</evidence>
<keyword evidence="7" id="KW-0472">Membrane</keyword>
<dbReference type="Proteomes" id="UP000051870">
    <property type="component" value="Unassembled WGS sequence"/>
</dbReference>
<evidence type="ECO:0000256" key="4">
    <source>
        <dbReference type="ARBA" id="ARBA00022656"/>
    </source>
</evidence>
<evidence type="ECO:0000313" key="11">
    <source>
        <dbReference type="Proteomes" id="UP000051870"/>
    </source>
</evidence>
<protein>
    <submittedName>
        <fullName evidence="10">Hemolysin, chromosomal</fullName>
    </submittedName>
</protein>
<name>A0A0P1I3W1_9RHOB</name>
<dbReference type="Gene3D" id="2.150.10.10">
    <property type="entry name" value="Serralysin-like metalloprotease, C-terminal"/>
    <property type="match status" value="2"/>
</dbReference>
<dbReference type="PRINTS" id="PR00313">
    <property type="entry name" value="CABNDNGRPT"/>
</dbReference>
<feature type="domain" description="Dystroglycan-type cadherin-like" evidence="9">
    <location>
        <begin position="343"/>
        <end position="444"/>
    </location>
</feature>
<evidence type="ECO:0000256" key="5">
    <source>
        <dbReference type="ARBA" id="ARBA00022737"/>
    </source>
</evidence>
<dbReference type="InterPro" id="IPR011049">
    <property type="entry name" value="Serralysin-like_metalloprot_C"/>
</dbReference>
<dbReference type="InterPro" id="IPR010221">
    <property type="entry name" value="VCBS_dom"/>
</dbReference>
<dbReference type="RefSeq" id="WP_058310145.1">
    <property type="nucleotide sequence ID" value="NZ_CYTW01000001.1"/>
</dbReference>
<dbReference type="SUPFAM" id="SSF49313">
    <property type="entry name" value="Cadherin-like"/>
    <property type="match status" value="1"/>
</dbReference>
<accession>A0A0P1I3W1</accession>
<dbReference type="Gene3D" id="2.60.40.10">
    <property type="entry name" value="Immunoglobulins"/>
    <property type="match status" value="1"/>
</dbReference>
<dbReference type="STRING" id="1715693.PH7735_00972"/>
<dbReference type="GO" id="GO:0090729">
    <property type="term" value="F:toxin activity"/>
    <property type="evidence" value="ECO:0007669"/>
    <property type="project" value="UniProtKB-KW"/>
</dbReference>
<dbReference type="PANTHER" id="PTHR38340">
    <property type="entry name" value="S-LAYER PROTEIN"/>
    <property type="match status" value="1"/>
</dbReference>